<feature type="region of interest" description="Disordered" evidence="1">
    <location>
        <begin position="1"/>
        <end position="20"/>
    </location>
</feature>
<dbReference type="WBParaSite" id="nRc.2.0.1.t03874-RA">
    <property type="protein sequence ID" value="nRc.2.0.1.t03874-RA"/>
    <property type="gene ID" value="nRc.2.0.1.g03874"/>
</dbReference>
<name>A0A915HQ77_ROMCU</name>
<evidence type="ECO:0000313" key="3">
    <source>
        <dbReference type="WBParaSite" id="nRc.2.0.1.t03874-RA"/>
    </source>
</evidence>
<evidence type="ECO:0000256" key="1">
    <source>
        <dbReference type="SAM" id="MobiDB-lite"/>
    </source>
</evidence>
<keyword evidence="2" id="KW-1185">Reference proteome</keyword>
<organism evidence="2 3">
    <name type="scientific">Romanomermis culicivorax</name>
    <name type="common">Nematode worm</name>
    <dbReference type="NCBI Taxonomy" id="13658"/>
    <lineage>
        <taxon>Eukaryota</taxon>
        <taxon>Metazoa</taxon>
        <taxon>Ecdysozoa</taxon>
        <taxon>Nematoda</taxon>
        <taxon>Enoplea</taxon>
        <taxon>Dorylaimia</taxon>
        <taxon>Mermithida</taxon>
        <taxon>Mermithoidea</taxon>
        <taxon>Mermithidae</taxon>
        <taxon>Romanomermis</taxon>
    </lineage>
</organism>
<feature type="region of interest" description="Disordered" evidence="1">
    <location>
        <begin position="71"/>
        <end position="96"/>
    </location>
</feature>
<protein>
    <submittedName>
        <fullName evidence="3">Uncharacterized protein</fullName>
    </submittedName>
</protein>
<evidence type="ECO:0000313" key="2">
    <source>
        <dbReference type="Proteomes" id="UP000887565"/>
    </source>
</evidence>
<sequence length="262" mass="30357">MSRSSRQDFPPPCDSSTTRQHCSCNCTFSRMQPLTPIIRFYCFWLRPGRTVPNSFRSIKVLTRMTHPKLLTTQKVPEKKNKKQKDKWNKSPDVSDDEDLALQPQSLFDDPKCLQAALTWAMKSRITDHLIELLNFLVSPLYKLAIRNGLQYETDPALPPIRHKVDDVWINRLATHQLLRDRTYQGTHHSYLSSTILSLLQVDGDWFRRLTTCMPLAVLLASPCSATEYAYVNDLLIFHTKNFNPASHAAFYKCIWYRPNSNP</sequence>
<reference evidence="3" key="1">
    <citation type="submission" date="2022-11" db="UniProtKB">
        <authorList>
            <consortium name="WormBaseParasite"/>
        </authorList>
    </citation>
    <scope>IDENTIFICATION</scope>
</reference>
<dbReference type="AlphaFoldDB" id="A0A915HQ77"/>
<accession>A0A915HQ77</accession>
<proteinExistence type="predicted"/>
<dbReference type="Proteomes" id="UP000887565">
    <property type="component" value="Unplaced"/>
</dbReference>